<evidence type="ECO:0000256" key="3">
    <source>
        <dbReference type="SAM" id="SignalP"/>
    </source>
</evidence>
<sequence length="361" mass="39668">MQLLKGIQTGWVLATLLWTGAPVTARPHQQPQQGPLVRKEWRTLSNHEKSSYLCAVKCLMRKPALTPAFDNTGVISRYDDLVYTHILQTFDIHYTGHFLAWHRYYVAVYERMLRDECHYQGAQPYWDWTLDTPADQWAASPIFDPVTGFGGNGAPVAGDPTNPMEVPGRTGGGCVQDGPFAGIPDMVHLGPMDSVTYNPQCLKRDFSPYFAGRYLAMNQTQLTLAAPDFGAFGRVVEGGPSFDASGVHGGGHYGVGGTYGQIGDLYTSPADPIFYLHHANLDRVWWSWQKLDLGARLTDISGPIFLMDYENLKGGNVTLEFPLSAGVSAANVTVGDVMNIAACGQNGVLCYEYDEVYTLQG</sequence>
<dbReference type="GO" id="GO:0016491">
    <property type="term" value="F:oxidoreductase activity"/>
    <property type="evidence" value="ECO:0007669"/>
    <property type="project" value="UniProtKB-KW"/>
</dbReference>
<evidence type="ECO:0000259" key="4">
    <source>
        <dbReference type="PROSITE" id="PS00497"/>
    </source>
</evidence>
<dbReference type="AlphaFoldDB" id="A0AAE0LX25"/>
<keyword evidence="3" id="KW-0732">Signal</keyword>
<evidence type="ECO:0000313" key="6">
    <source>
        <dbReference type="EMBL" id="KAK3300753.1"/>
    </source>
</evidence>
<reference evidence="6" key="1">
    <citation type="journal article" date="2023" name="Mol. Phylogenet. Evol.">
        <title>Genome-scale phylogeny and comparative genomics of the fungal order Sordariales.</title>
        <authorList>
            <person name="Hensen N."/>
            <person name="Bonometti L."/>
            <person name="Westerberg I."/>
            <person name="Brannstrom I.O."/>
            <person name="Guillou S."/>
            <person name="Cros-Aarteil S."/>
            <person name="Calhoun S."/>
            <person name="Haridas S."/>
            <person name="Kuo A."/>
            <person name="Mondo S."/>
            <person name="Pangilinan J."/>
            <person name="Riley R."/>
            <person name="LaButti K."/>
            <person name="Andreopoulos B."/>
            <person name="Lipzen A."/>
            <person name="Chen C."/>
            <person name="Yan M."/>
            <person name="Daum C."/>
            <person name="Ng V."/>
            <person name="Clum A."/>
            <person name="Steindorff A."/>
            <person name="Ohm R.A."/>
            <person name="Martin F."/>
            <person name="Silar P."/>
            <person name="Natvig D.O."/>
            <person name="Lalanne C."/>
            <person name="Gautier V."/>
            <person name="Ament-Velasquez S.L."/>
            <person name="Kruys A."/>
            <person name="Hutchinson M.I."/>
            <person name="Powell A.J."/>
            <person name="Barry K."/>
            <person name="Miller A.N."/>
            <person name="Grigoriev I.V."/>
            <person name="Debuchy R."/>
            <person name="Gladieux P."/>
            <person name="Hiltunen Thoren M."/>
            <person name="Johannesson H."/>
        </authorList>
    </citation>
    <scope>NUCLEOTIDE SEQUENCE</scope>
    <source>
        <strain evidence="6">CBS 168.71</strain>
    </source>
</reference>
<proteinExistence type="predicted"/>
<dbReference type="PROSITE" id="PS00497">
    <property type="entry name" value="TYROSINASE_1"/>
    <property type="match status" value="1"/>
</dbReference>
<name>A0AAE0LX25_9PEZI</name>
<feature type="domain" description="Tyrosinase copper-binding" evidence="4">
    <location>
        <begin position="93"/>
        <end position="110"/>
    </location>
</feature>
<evidence type="ECO:0000313" key="7">
    <source>
        <dbReference type="Proteomes" id="UP001278766"/>
    </source>
</evidence>
<reference evidence="6" key="2">
    <citation type="submission" date="2023-06" db="EMBL/GenBank/DDBJ databases">
        <authorList>
            <consortium name="Lawrence Berkeley National Laboratory"/>
            <person name="Haridas S."/>
            <person name="Hensen N."/>
            <person name="Bonometti L."/>
            <person name="Westerberg I."/>
            <person name="Brannstrom I.O."/>
            <person name="Guillou S."/>
            <person name="Cros-Aarteil S."/>
            <person name="Calhoun S."/>
            <person name="Kuo A."/>
            <person name="Mondo S."/>
            <person name="Pangilinan J."/>
            <person name="Riley R."/>
            <person name="Labutti K."/>
            <person name="Andreopoulos B."/>
            <person name="Lipzen A."/>
            <person name="Chen C."/>
            <person name="Yanf M."/>
            <person name="Daum C."/>
            <person name="Ng V."/>
            <person name="Clum A."/>
            <person name="Steindorff A."/>
            <person name="Ohm R."/>
            <person name="Martin F."/>
            <person name="Silar P."/>
            <person name="Natvig D."/>
            <person name="Lalanne C."/>
            <person name="Gautier V."/>
            <person name="Ament-Velasquez S.L."/>
            <person name="Kruys A."/>
            <person name="Hutchinson M.I."/>
            <person name="Powell A.J."/>
            <person name="Barry K."/>
            <person name="Miller A.N."/>
            <person name="Grigoriev I.V."/>
            <person name="Debuchy R."/>
            <person name="Gladieux P."/>
            <person name="Thoren M.H."/>
            <person name="Johannesson H."/>
        </authorList>
    </citation>
    <scope>NUCLEOTIDE SEQUENCE</scope>
    <source>
        <strain evidence="6">CBS 168.71</strain>
    </source>
</reference>
<keyword evidence="1" id="KW-0479">Metal-binding</keyword>
<dbReference type="Gene3D" id="1.10.1280.10">
    <property type="entry name" value="Di-copper center containing domain from catechol oxidase"/>
    <property type="match status" value="1"/>
</dbReference>
<keyword evidence="2" id="KW-0560">Oxidoreductase</keyword>
<dbReference type="PROSITE" id="PS00498">
    <property type="entry name" value="TYROSINASE_2"/>
    <property type="match status" value="1"/>
</dbReference>
<evidence type="ECO:0000256" key="2">
    <source>
        <dbReference type="ARBA" id="ARBA00023002"/>
    </source>
</evidence>
<dbReference type="Proteomes" id="UP001278766">
    <property type="component" value="Unassembled WGS sequence"/>
</dbReference>
<evidence type="ECO:0000256" key="1">
    <source>
        <dbReference type="ARBA" id="ARBA00022723"/>
    </source>
</evidence>
<dbReference type="EMBL" id="JAUEPN010000001">
    <property type="protein sequence ID" value="KAK3300753.1"/>
    <property type="molecule type" value="Genomic_DNA"/>
</dbReference>
<feature type="chain" id="PRO_5042138220" description="Tyrosinase copper-binding domain-containing protein" evidence="3">
    <location>
        <begin position="26"/>
        <end position="361"/>
    </location>
</feature>
<dbReference type="Pfam" id="PF00264">
    <property type="entry name" value="Tyrosinase"/>
    <property type="match status" value="1"/>
</dbReference>
<dbReference type="RefSeq" id="XP_062664267.1">
    <property type="nucleotide sequence ID" value="XM_062799632.1"/>
</dbReference>
<dbReference type="PANTHER" id="PTHR11474:SF125">
    <property type="entry name" value="N-ACETYL-6-HYDROXYTRYPTOPHAN OXIDASE IVOB-RELATED"/>
    <property type="match status" value="1"/>
</dbReference>
<protein>
    <recommendedName>
        <fullName evidence="4 5">Tyrosinase copper-binding domain-containing protein</fullName>
    </recommendedName>
</protein>
<feature type="signal peptide" evidence="3">
    <location>
        <begin position="1"/>
        <end position="25"/>
    </location>
</feature>
<dbReference type="InterPro" id="IPR008922">
    <property type="entry name" value="Di-copper_centre_dom_sf"/>
</dbReference>
<feature type="domain" description="Tyrosinase copper-binding" evidence="5">
    <location>
        <begin position="271"/>
        <end position="282"/>
    </location>
</feature>
<dbReference type="PRINTS" id="PR00092">
    <property type="entry name" value="TYROSINASE"/>
</dbReference>
<dbReference type="InterPro" id="IPR002227">
    <property type="entry name" value="Tyrosinase_Cu-bd"/>
</dbReference>
<dbReference type="GeneID" id="87836580"/>
<organism evidence="6 7">
    <name type="scientific">Chaetomium fimeti</name>
    <dbReference type="NCBI Taxonomy" id="1854472"/>
    <lineage>
        <taxon>Eukaryota</taxon>
        <taxon>Fungi</taxon>
        <taxon>Dikarya</taxon>
        <taxon>Ascomycota</taxon>
        <taxon>Pezizomycotina</taxon>
        <taxon>Sordariomycetes</taxon>
        <taxon>Sordariomycetidae</taxon>
        <taxon>Sordariales</taxon>
        <taxon>Chaetomiaceae</taxon>
        <taxon>Chaetomium</taxon>
    </lineage>
</organism>
<dbReference type="GO" id="GO:0046872">
    <property type="term" value="F:metal ion binding"/>
    <property type="evidence" value="ECO:0007669"/>
    <property type="project" value="UniProtKB-KW"/>
</dbReference>
<comment type="caution">
    <text evidence="6">The sequence shown here is derived from an EMBL/GenBank/DDBJ whole genome shotgun (WGS) entry which is preliminary data.</text>
</comment>
<evidence type="ECO:0000259" key="5">
    <source>
        <dbReference type="PROSITE" id="PS00498"/>
    </source>
</evidence>
<keyword evidence="7" id="KW-1185">Reference proteome</keyword>
<dbReference type="SUPFAM" id="SSF48056">
    <property type="entry name" value="Di-copper centre-containing domain"/>
    <property type="match status" value="1"/>
</dbReference>
<dbReference type="PANTHER" id="PTHR11474">
    <property type="entry name" value="TYROSINASE FAMILY MEMBER"/>
    <property type="match status" value="1"/>
</dbReference>
<gene>
    <name evidence="6" type="ORF">B0H64DRAFT_22512</name>
</gene>
<dbReference type="InterPro" id="IPR050316">
    <property type="entry name" value="Tyrosinase/Hemocyanin"/>
</dbReference>
<accession>A0AAE0LX25</accession>